<dbReference type="GO" id="GO:0003977">
    <property type="term" value="F:UDP-N-acetylglucosamine diphosphorylase activity"/>
    <property type="evidence" value="ECO:0007669"/>
    <property type="project" value="UniProtKB-EC"/>
</dbReference>
<gene>
    <name evidence="1" type="ordered locus">TOL2_C21640</name>
</gene>
<dbReference type="RefSeq" id="WP_014957637.1">
    <property type="nucleotide sequence ID" value="NC_018645.1"/>
</dbReference>
<dbReference type="KEGG" id="dto:TOL2_C21640"/>
<reference evidence="1 2" key="1">
    <citation type="journal article" date="2013" name="Environ. Microbiol.">
        <title>Complete genome, catabolic sub-proteomes and key-metabolites of Desulfobacula toluolica Tol2, a marine, aromatic compound-degrading, sulfate-reducing bacterium.</title>
        <authorList>
            <person name="Wohlbrand L."/>
            <person name="Jacob J.H."/>
            <person name="Kube M."/>
            <person name="Mussmann M."/>
            <person name="Jarling R."/>
            <person name="Beck A."/>
            <person name="Amann R."/>
            <person name="Wilkes H."/>
            <person name="Reinhardt R."/>
            <person name="Rabus R."/>
        </authorList>
    </citation>
    <scope>NUCLEOTIDE SEQUENCE [LARGE SCALE GENOMIC DNA]</scope>
    <source>
        <strain evidence="2">DSM 7467 / Tol2</strain>
    </source>
</reference>
<protein>
    <submittedName>
        <fullName evidence="1">Predicted UDP-N-acetylglucosamine pyrophosphorylase</fullName>
        <ecNumber evidence="1">2.7.7.23</ecNumber>
    </submittedName>
</protein>
<dbReference type="SUPFAM" id="SSF51161">
    <property type="entry name" value="Trimeric LpxA-like enzymes"/>
    <property type="match status" value="1"/>
</dbReference>
<evidence type="ECO:0000313" key="2">
    <source>
        <dbReference type="Proteomes" id="UP000007347"/>
    </source>
</evidence>
<dbReference type="AlphaFoldDB" id="K0NH75"/>
<name>K0NH75_DESTT</name>
<dbReference type="Proteomes" id="UP000007347">
    <property type="component" value="Chromosome"/>
</dbReference>
<sequence>MENAIIKTLIKKGVKIPNPESVYISDDVNPDRISGENVTIHTGCKIIGERSLVMRNSQLGHEAPVTLENTLVGENTKLKGGFFTNAVFAGDNSFGSGAHVRNGTILEEQSNAAHTVGLKQTILFPFVTLGSLINFCDCLMAGGTSRKDHSEVGSSFIHFNYTPNQDKATPSMMGNVHQGVMLNSKPIFLGGQGGLVGPVRIGYGCITAAGSIIRKNELKQGRLVLGGAFKEVSVPRQYDVYTNISHIFNNNIHYIAGLISLKSWYKHIRPLFVYDDFSRALINGMQKNLDMCIKERIHRFKIFCEKLNLSKEILLSKTNDKSSKAILIHDKAMDKFKLASQIFNAEVGNKKINKNGEAFIFAVEKKIEQTGKKYIKTIQSLSPDESKKGIQWLFDVEQNMVEQLLI</sequence>
<dbReference type="STRING" id="651182.TOL2_C21640"/>
<dbReference type="EMBL" id="FO203503">
    <property type="protein sequence ID" value="CCK80325.1"/>
    <property type="molecule type" value="Genomic_DNA"/>
</dbReference>
<dbReference type="PATRIC" id="fig|651182.5.peg.2567"/>
<dbReference type="OrthoDB" id="9783357at2"/>
<keyword evidence="2" id="KW-1185">Reference proteome</keyword>
<proteinExistence type="predicted"/>
<dbReference type="HOGENOM" id="CLU_675648_0_0_7"/>
<accession>K0NH75</accession>
<organism evidence="1 2">
    <name type="scientific">Desulfobacula toluolica (strain DSM 7467 / Tol2)</name>
    <dbReference type="NCBI Taxonomy" id="651182"/>
    <lineage>
        <taxon>Bacteria</taxon>
        <taxon>Pseudomonadati</taxon>
        <taxon>Thermodesulfobacteriota</taxon>
        <taxon>Desulfobacteria</taxon>
        <taxon>Desulfobacterales</taxon>
        <taxon>Desulfobacteraceae</taxon>
        <taxon>Desulfobacula</taxon>
    </lineage>
</organism>
<dbReference type="EC" id="2.7.7.23" evidence="1"/>
<keyword evidence="1" id="KW-0808">Transferase</keyword>
<keyword evidence="1" id="KW-0548">Nucleotidyltransferase</keyword>
<dbReference type="Gene3D" id="2.160.10.10">
    <property type="entry name" value="Hexapeptide repeat proteins"/>
    <property type="match status" value="1"/>
</dbReference>
<dbReference type="InterPro" id="IPR011004">
    <property type="entry name" value="Trimer_LpxA-like_sf"/>
</dbReference>
<evidence type="ECO:0000313" key="1">
    <source>
        <dbReference type="EMBL" id="CCK80325.1"/>
    </source>
</evidence>